<proteinExistence type="predicted"/>
<dbReference type="EMBL" id="CAJJDP010000006">
    <property type="protein sequence ID" value="CAD8136045.1"/>
    <property type="molecule type" value="Genomic_DNA"/>
</dbReference>
<comment type="caution">
    <text evidence="1">The sequence shown here is derived from an EMBL/GenBank/DDBJ whole genome shotgun (WGS) entry which is preliminary data.</text>
</comment>
<gene>
    <name evidence="1" type="ORF">POCTA_138.1.T0070160</name>
</gene>
<dbReference type="Proteomes" id="UP000683925">
    <property type="component" value="Unassembled WGS sequence"/>
</dbReference>
<evidence type="ECO:0000313" key="2">
    <source>
        <dbReference type="Proteomes" id="UP000683925"/>
    </source>
</evidence>
<accession>A0A8S1S8E6</accession>
<name>A0A8S1S8E6_PAROT</name>
<protein>
    <submittedName>
        <fullName evidence="1">Uncharacterized protein</fullName>
    </submittedName>
</protein>
<reference evidence="1" key="1">
    <citation type="submission" date="2021-01" db="EMBL/GenBank/DDBJ databases">
        <authorList>
            <consortium name="Genoscope - CEA"/>
            <person name="William W."/>
        </authorList>
    </citation>
    <scope>NUCLEOTIDE SEQUENCE</scope>
</reference>
<keyword evidence="2" id="KW-1185">Reference proteome</keyword>
<sequence>MKTNRLLKLICHTFIPLKILSYVENKYQIPNDTSCNITHQLFHYCEK</sequence>
<organism evidence="1 2">
    <name type="scientific">Paramecium octaurelia</name>
    <dbReference type="NCBI Taxonomy" id="43137"/>
    <lineage>
        <taxon>Eukaryota</taxon>
        <taxon>Sar</taxon>
        <taxon>Alveolata</taxon>
        <taxon>Ciliophora</taxon>
        <taxon>Intramacronucleata</taxon>
        <taxon>Oligohymenophorea</taxon>
        <taxon>Peniculida</taxon>
        <taxon>Parameciidae</taxon>
        <taxon>Paramecium</taxon>
    </lineage>
</organism>
<dbReference type="AlphaFoldDB" id="A0A8S1S8E6"/>
<evidence type="ECO:0000313" key="1">
    <source>
        <dbReference type="EMBL" id="CAD8136045.1"/>
    </source>
</evidence>